<evidence type="ECO:0000256" key="3">
    <source>
        <dbReference type="ARBA" id="ARBA00022723"/>
    </source>
</evidence>
<keyword evidence="3" id="KW-0479">Metal-binding</keyword>
<comment type="cofactor">
    <cofactor evidence="1">
        <name>Mn(2+)</name>
        <dbReference type="ChEBI" id="CHEBI:29035"/>
    </cofactor>
</comment>
<evidence type="ECO:0000256" key="1">
    <source>
        <dbReference type="ARBA" id="ARBA00001936"/>
    </source>
</evidence>
<dbReference type="Proteomes" id="UP001530400">
    <property type="component" value="Unassembled WGS sequence"/>
</dbReference>
<gene>
    <name evidence="8" type="ORF">ACHAWO_003948</name>
</gene>
<dbReference type="PANTHER" id="PTHR12992:SF11">
    <property type="entry name" value="MITOCHONDRIAL COENZYME A DIPHOSPHATASE NUDT8"/>
    <property type="match status" value="1"/>
</dbReference>
<comment type="cofactor">
    <cofactor evidence="2">
        <name>Mg(2+)</name>
        <dbReference type="ChEBI" id="CHEBI:18420"/>
    </cofactor>
</comment>
<keyword evidence="6" id="KW-0464">Manganese</keyword>
<dbReference type="GO" id="GO:0046872">
    <property type="term" value="F:metal ion binding"/>
    <property type="evidence" value="ECO:0007669"/>
    <property type="project" value="UniProtKB-KW"/>
</dbReference>
<protein>
    <recommendedName>
        <fullName evidence="7">Nudix hydrolase domain-containing protein</fullName>
    </recommendedName>
</protein>
<evidence type="ECO:0000256" key="5">
    <source>
        <dbReference type="ARBA" id="ARBA00022842"/>
    </source>
</evidence>
<dbReference type="InterPro" id="IPR015797">
    <property type="entry name" value="NUDIX_hydrolase-like_dom_sf"/>
</dbReference>
<accession>A0ABD3MVK7</accession>
<dbReference type="InterPro" id="IPR000086">
    <property type="entry name" value="NUDIX_hydrolase_dom"/>
</dbReference>
<keyword evidence="5" id="KW-0460">Magnesium</keyword>
<name>A0ABD3MVK7_9STRA</name>
<comment type="caution">
    <text evidence="8">The sequence shown here is derived from an EMBL/GenBank/DDBJ whole genome shotgun (WGS) entry which is preliminary data.</text>
</comment>
<organism evidence="8 9">
    <name type="scientific">Cyclotella atomus</name>
    <dbReference type="NCBI Taxonomy" id="382360"/>
    <lineage>
        <taxon>Eukaryota</taxon>
        <taxon>Sar</taxon>
        <taxon>Stramenopiles</taxon>
        <taxon>Ochrophyta</taxon>
        <taxon>Bacillariophyta</taxon>
        <taxon>Coscinodiscophyceae</taxon>
        <taxon>Thalassiosirophycidae</taxon>
        <taxon>Stephanodiscales</taxon>
        <taxon>Stephanodiscaceae</taxon>
        <taxon>Cyclotella</taxon>
    </lineage>
</organism>
<dbReference type="SUPFAM" id="SSF55811">
    <property type="entry name" value="Nudix"/>
    <property type="match status" value="1"/>
</dbReference>
<dbReference type="GO" id="GO:0016787">
    <property type="term" value="F:hydrolase activity"/>
    <property type="evidence" value="ECO:0007669"/>
    <property type="project" value="UniProtKB-KW"/>
</dbReference>
<evidence type="ECO:0000256" key="4">
    <source>
        <dbReference type="ARBA" id="ARBA00022801"/>
    </source>
</evidence>
<evidence type="ECO:0000313" key="8">
    <source>
        <dbReference type="EMBL" id="KAL3767264.1"/>
    </source>
</evidence>
<dbReference type="PANTHER" id="PTHR12992">
    <property type="entry name" value="NUDIX HYDROLASE"/>
    <property type="match status" value="1"/>
</dbReference>
<dbReference type="CDD" id="cd03426">
    <property type="entry name" value="NUDIX_CoAse_Nudt7"/>
    <property type="match status" value="1"/>
</dbReference>
<keyword evidence="9" id="KW-1185">Reference proteome</keyword>
<evidence type="ECO:0000259" key="7">
    <source>
        <dbReference type="PROSITE" id="PS51462"/>
    </source>
</evidence>
<evidence type="ECO:0000256" key="2">
    <source>
        <dbReference type="ARBA" id="ARBA00001946"/>
    </source>
</evidence>
<dbReference type="Gene3D" id="3.90.79.10">
    <property type="entry name" value="Nucleoside Triphosphate Pyrophosphohydrolase"/>
    <property type="match status" value="1"/>
</dbReference>
<keyword evidence="4" id="KW-0378">Hydrolase</keyword>
<dbReference type="EMBL" id="JALLPJ020001371">
    <property type="protein sequence ID" value="KAL3767264.1"/>
    <property type="molecule type" value="Genomic_DNA"/>
</dbReference>
<evidence type="ECO:0000313" key="9">
    <source>
        <dbReference type="Proteomes" id="UP001530400"/>
    </source>
</evidence>
<dbReference type="AlphaFoldDB" id="A0ABD3MVK7"/>
<proteinExistence type="predicted"/>
<sequence>MLPWWNTFFKVFCASGSQHLLVYYTGKRSLFLIASPEISAKLILVKALSIYSIDQLFEYAVRATSITKEEIPPWAAASFDEVSNPPLVMNVPLMVKDQEEPQLQMKLLPSALIQRTAPRSQSILSSYSQSSLQKNDDAFCPYFRGIPSSSKEATQTSTSSMTSSVRPLISSQELSEWQTPYMPLLTTRQLELTLLEIRRRQKHYRRKQTDSSANNVIKTKREAAIFIPICTVNNIPSILFTRRSGSLSSHASQISFPGGYFDESLDTSTQCGDSYFNVIGNADERLVNTAVREMQEELFFDVNAIQQLQRLYLQDNKQQLPFLSILGQTQPVPSMTGNRVTPIIGQINYDLPHFSSDEFKQLFPGNVDELDWIFTVPIAQLLKEETSEPLTKWGDHDMAKTQGKYEYWGPVFPVPSVKERRDGDRIWGLTASVLRPLLHRVFKQVFVDDGSTSKL</sequence>
<evidence type="ECO:0000256" key="6">
    <source>
        <dbReference type="ARBA" id="ARBA00023211"/>
    </source>
</evidence>
<dbReference type="InterPro" id="IPR045121">
    <property type="entry name" value="CoAse"/>
</dbReference>
<feature type="domain" description="Nudix hydrolase" evidence="7">
    <location>
        <begin position="219"/>
        <end position="380"/>
    </location>
</feature>
<reference evidence="8 9" key="1">
    <citation type="submission" date="2024-10" db="EMBL/GenBank/DDBJ databases">
        <title>Updated reference genomes for cyclostephanoid diatoms.</title>
        <authorList>
            <person name="Roberts W.R."/>
            <person name="Alverson A.J."/>
        </authorList>
    </citation>
    <scope>NUCLEOTIDE SEQUENCE [LARGE SCALE GENOMIC DNA]</scope>
    <source>
        <strain evidence="8 9">AJA010-31</strain>
    </source>
</reference>
<dbReference type="PROSITE" id="PS51462">
    <property type="entry name" value="NUDIX"/>
    <property type="match status" value="1"/>
</dbReference>